<dbReference type="GO" id="GO:0005524">
    <property type="term" value="F:ATP binding"/>
    <property type="evidence" value="ECO:0007669"/>
    <property type="project" value="InterPro"/>
</dbReference>
<dbReference type="InterPro" id="IPR011009">
    <property type="entry name" value="Kinase-like_dom_sf"/>
</dbReference>
<dbReference type="SUPFAM" id="SSF56112">
    <property type="entry name" value="Protein kinase-like (PK-like)"/>
    <property type="match status" value="1"/>
</dbReference>
<keyword evidence="3" id="KW-1185">Reference proteome</keyword>
<sequence length="278" mass="31289">MKSRSWNYLPRVALGTFRGRFLEQHDVVIKGPRLHDEKYIRGALHEISIWRKLKHRNILTLLGSSVHDGTIHMVSPFMENGTALEYVRRNPSANTLQLLVEVAQGLEYMHTLDMPIIHGDLKGDNVLVSEAGVAYLSDFGLSRPLVYGHFAPASGDTEPSSQRATGWNVRYMAPEVILGDAPKSLASDIYSLGRVMEELFTAEIPFGRSTSDYDIIMRVTGGIHDRPTGSGTISRGLDDCIWMIMLHCWDIEPSARPHISDVRQRLCSSLHRRTQKCH</sequence>
<dbReference type="EMBL" id="KL198034">
    <property type="protein sequence ID" value="KDQ15058.1"/>
    <property type="molecule type" value="Genomic_DNA"/>
</dbReference>
<dbReference type="InterPro" id="IPR000719">
    <property type="entry name" value="Prot_kinase_dom"/>
</dbReference>
<protein>
    <recommendedName>
        <fullName evidence="1">Protein kinase domain-containing protein</fullName>
    </recommendedName>
</protein>
<evidence type="ECO:0000313" key="3">
    <source>
        <dbReference type="Proteomes" id="UP000027195"/>
    </source>
</evidence>
<dbReference type="Pfam" id="PF07714">
    <property type="entry name" value="PK_Tyr_Ser-Thr"/>
    <property type="match status" value="1"/>
</dbReference>
<dbReference type="Proteomes" id="UP000027195">
    <property type="component" value="Unassembled WGS sequence"/>
</dbReference>
<feature type="domain" description="Protein kinase" evidence="1">
    <location>
        <begin position="6"/>
        <end position="278"/>
    </location>
</feature>
<dbReference type="Gene3D" id="1.10.510.10">
    <property type="entry name" value="Transferase(Phosphotransferase) domain 1"/>
    <property type="match status" value="1"/>
</dbReference>
<dbReference type="InParanoid" id="A0A067MGZ0"/>
<dbReference type="GO" id="GO:0004674">
    <property type="term" value="F:protein serine/threonine kinase activity"/>
    <property type="evidence" value="ECO:0007669"/>
    <property type="project" value="TreeGrafter"/>
</dbReference>
<dbReference type="STRING" id="930990.A0A067MGZ0"/>
<organism evidence="2 3">
    <name type="scientific">Botryobasidium botryosum (strain FD-172 SS1)</name>
    <dbReference type="NCBI Taxonomy" id="930990"/>
    <lineage>
        <taxon>Eukaryota</taxon>
        <taxon>Fungi</taxon>
        <taxon>Dikarya</taxon>
        <taxon>Basidiomycota</taxon>
        <taxon>Agaricomycotina</taxon>
        <taxon>Agaricomycetes</taxon>
        <taxon>Cantharellales</taxon>
        <taxon>Botryobasidiaceae</taxon>
        <taxon>Botryobasidium</taxon>
    </lineage>
</organism>
<dbReference type="SMART" id="SM00220">
    <property type="entry name" value="S_TKc"/>
    <property type="match status" value="1"/>
</dbReference>
<dbReference type="PANTHER" id="PTHR44329">
    <property type="entry name" value="SERINE/THREONINE-PROTEIN KINASE TNNI3K-RELATED"/>
    <property type="match status" value="1"/>
</dbReference>
<dbReference type="PROSITE" id="PS00108">
    <property type="entry name" value="PROTEIN_KINASE_ST"/>
    <property type="match status" value="1"/>
</dbReference>
<dbReference type="HOGENOM" id="CLU_000288_7_18_1"/>
<dbReference type="OrthoDB" id="4062651at2759"/>
<accession>A0A067MGZ0</accession>
<dbReference type="AlphaFoldDB" id="A0A067MGZ0"/>
<evidence type="ECO:0000313" key="2">
    <source>
        <dbReference type="EMBL" id="KDQ15058.1"/>
    </source>
</evidence>
<dbReference type="InterPro" id="IPR051681">
    <property type="entry name" value="Ser/Thr_Kinases-Pseudokinases"/>
</dbReference>
<proteinExistence type="predicted"/>
<evidence type="ECO:0000259" key="1">
    <source>
        <dbReference type="PROSITE" id="PS50011"/>
    </source>
</evidence>
<dbReference type="PIRSF" id="PIRSF000654">
    <property type="entry name" value="Integrin-linked_kinase"/>
    <property type="match status" value="1"/>
</dbReference>
<name>A0A067MGZ0_BOTB1</name>
<dbReference type="PROSITE" id="PS50011">
    <property type="entry name" value="PROTEIN_KINASE_DOM"/>
    <property type="match status" value="1"/>
</dbReference>
<reference evidence="3" key="1">
    <citation type="journal article" date="2014" name="Proc. Natl. Acad. Sci. U.S.A.">
        <title>Extensive sampling of basidiomycete genomes demonstrates inadequacy of the white-rot/brown-rot paradigm for wood decay fungi.</title>
        <authorList>
            <person name="Riley R."/>
            <person name="Salamov A.A."/>
            <person name="Brown D.W."/>
            <person name="Nagy L.G."/>
            <person name="Floudas D."/>
            <person name="Held B.W."/>
            <person name="Levasseur A."/>
            <person name="Lombard V."/>
            <person name="Morin E."/>
            <person name="Otillar R."/>
            <person name="Lindquist E.A."/>
            <person name="Sun H."/>
            <person name="LaButti K.M."/>
            <person name="Schmutz J."/>
            <person name="Jabbour D."/>
            <person name="Luo H."/>
            <person name="Baker S.E."/>
            <person name="Pisabarro A.G."/>
            <person name="Walton J.D."/>
            <person name="Blanchette R.A."/>
            <person name="Henrissat B."/>
            <person name="Martin F."/>
            <person name="Cullen D."/>
            <person name="Hibbett D.S."/>
            <person name="Grigoriev I.V."/>
        </authorList>
    </citation>
    <scope>NUCLEOTIDE SEQUENCE [LARGE SCALE GENOMIC DNA]</scope>
    <source>
        <strain evidence="3">FD-172 SS1</strain>
    </source>
</reference>
<dbReference type="InterPro" id="IPR001245">
    <property type="entry name" value="Ser-Thr/Tyr_kinase_cat_dom"/>
</dbReference>
<gene>
    <name evidence="2" type="ORF">BOTBODRAFT_32053</name>
</gene>
<dbReference type="InterPro" id="IPR008271">
    <property type="entry name" value="Ser/Thr_kinase_AS"/>
</dbReference>